<proteinExistence type="predicted"/>
<organism evidence="1 2">
    <name type="scientific">Hypoxylon rubiginosum</name>
    <dbReference type="NCBI Taxonomy" id="110542"/>
    <lineage>
        <taxon>Eukaryota</taxon>
        <taxon>Fungi</taxon>
        <taxon>Dikarya</taxon>
        <taxon>Ascomycota</taxon>
        <taxon>Pezizomycotina</taxon>
        <taxon>Sordariomycetes</taxon>
        <taxon>Xylariomycetidae</taxon>
        <taxon>Xylariales</taxon>
        <taxon>Hypoxylaceae</taxon>
        <taxon>Hypoxylon</taxon>
    </lineage>
</organism>
<name>A0ACB9Z7W5_9PEZI</name>
<protein>
    <submittedName>
        <fullName evidence="1">Glutathione synthetase ATP-binding domain-like protein</fullName>
    </submittedName>
</protein>
<comment type="caution">
    <text evidence="1">The sequence shown here is derived from an EMBL/GenBank/DDBJ whole genome shotgun (WGS) entry which is preliminary data.</text>
</comment>
<accession>A0ACB9Z7W5</accession>
<dbReference type="EMBL" id="MU393448">
    <property type="protein sequence ID" value="KAI4867343.1"/>
    <property type="molecule type" value="Genomic_DNA"/>
</dbReference>
<gene>
    <name evidence="1" type="ORF">F4820DRAFT_467986</name>
</gene>
<evidence type="ECO:0000313" key="1">
    <source>
        <dbReference type="EMBL" id="KAI4867343.1"/>
    </source>
</evidence>
<evidence type="ECO:0000313" key="2">
    <source>
        <dbReference type="Proteomes" id="UP001497700"/>
    </source>
</evidence>
<sequence>MTDKEVIIVRGDCVAVGCGWSASRIIKGDSTGNTASQVVDLLFTVKHKLPSHTNLQVQVGDMVWLTDGNDESQSADAEAFGSQEAFQFFLTCLRATESTGNRVARLIIPLQKGTIVRSDIIPLRLKDAFAVDEVVSFSTPLQSFPGAPLPVETLSLPELFRASAGGILLQHSATGGESTTGKPGAVPQAFEADFENKMSLPWVIAPGPAATTTTRKRLVVVGCSYRDPSSGGWMAYVFSAARALGIDLVIVEKPGCWLERPEFAHSYEALLPAGPWWSNPPSDDMAGHIVALVRSYGKRVDGIVAFLEPLLATVSRAAAQLGLPRQPAESYAVATDKYRLGVSEGRRAFRGATAEEALRFAAAENLAYPLILKPRLGLNSEGVVRVNGAEEIRPAVDLIRKTFCKTFTMERYCEGPEVDVNVVLLDGEVLFCEIADDFPKPGDCNDDGDKGASTAAQRNFLETYIVYPSALPPPELEMLRESISATIRRLGFSSGVMHVEARVDRSSVEYRSSARGIITDLAPREEGGAAATAAAAASEPPAAWVLEINPRPPGLTASRIVESVYGIDYFGVALALAVDDGARVRALSRPFLGGAQHTGVMALVRADFDEAREEGIFDSDDICEELLARRPDLARHINRYGCLAKRGQKIPHPSSGANTFIAYFNVFSNSRREALEIAAEVKKEVRYSFR</sequence>
<keyword evidence="2" id="KW-1185">Reference proteome</keyword>
<reference evidence="1 2" key="1">
    <citation type="journal article" date="2022" name="New Phytol.">
        <title>Ecological generalism drives hyperdiversity of secondary metabolite gene clusters in xylarialean endophytes.</title>
        <authorList>
            <person name="Franco M.E.E."/>
            <person name="Wisecaver J.H."/>
            <person name="Arnold A.E."/>
            <person name="Ju Y.M."/>
            <person name="Slot J.C."/>
            <person name="Ahrendt S."/>
            <person name="Moore L.P."/>
            <person name="Eastman K.E."/>
            <person name="Scott K."/>
            <person name="Konkel Z."/>
            <person name="Mondo S.J."/>
            <person name="Kuo A."/>
            <person name="Hayes R.D."/>
            <person name="Haridas S."/>
            <person name="Andreopoulos B."/>
            <person name="Riley R."/>
            <person name="LaButti K."/>
            <person name="Pangilinan J."/>
            <person name="Lipzen A."/>
            <person name="Amirebrahimi M."/>
            <person name="Yan J."/>
            <person name="Adam C."/>
            <person name="Keymanesh K."/>
            <person name="Ng V."/>
            <person name="Louie K."/>
            <person name="Northen T."/>
            <person name="Drula E."/>
            <person name="Henrissat B."/>
            <person name="Hsieh H.M."/>
            <person name="Youens-Clark K."/>
            <person name="Lutzoni F."/>
            <person name="Miadlikowska J."/>
            <person name="Eastwood D.C."/>
            <person name="Hamelin R.C."/>
            <person name="Grigoriev I.V."/>
            <person name="U'Ren J.M."/>
        </authorList>
    </citation>
    <scope>NUCLEOTIDE SEQUENCE [LARGE SCALE GENOMIC DNA]</scope>
    <source>
        <strain evidence="1 2">CBS 119005</strain>
    </source>
</reference>
<dbReference type="Proteomes" id="UP001497700">
    <property type="component" value="Unassembled WGS sequence"/>
</dbReference>